<sequence length="440" mass="46843">MRVAREFPYLITGVKQWGMACFAKAHPPSGVAKTLPLRNSRYERSAQRFLIGWLLLCLIGGDAVATTSRGDDHVPAAQDSAPASAADIDGWVEELSSDSYLLRKRATSNLTRVGEGAVASLVAELDSGDLEITERVIGILQEIAARAPVLAANDVGDGDPSHAGHGAWEELLRISKLGGSRGTRAKVAADEVRDVRRAQAVELLAAAGVFIGIGESTIGAISQQRRIVEVDAGFQGDAAILSLLQWIDGIDYARVRGAAIRQDVLAGVVQMPDLKTLVLLEGEIDADELALLGDIKELRHLELRYVPMNGDLIDRLASLPIRVSLTLNGTAAPADRVAALQKSVPGLEIIFKQGGFLGVKCDSSFSDCLISEVVAGQAAERAGLLPGDVVVEIDGTTIDKFKDLQKAIDAHLPGDTIKIRYQRAGVQTETTAELGKLNLP</sequence>
<name>A0A5C6BWR2_9BACT</name>
<keyword evidence="3" id="KW-1185">Reference proteome</keyword>
<dbReference type="SMART" id="SM00228">
    <property type="entry name" value="PDZ"/>
    <property type="match status" value="1"/>
</dbReference>
<evidence type="ECO:0000313" key="3">
    <source>
        <dbReference type="Proteomes" id="UP000319908"/>
    </source>
</evidence>
<evidence type="ECO:0000259" key="1">
    <source>
        <dbReference type="PROSITE" id="PS50106"/>
    </source>
</evidence>
<feature type="domain" description="PDZ" evidence="1">
    <location>
        <begin position="337"/>
        <end position="398"/>
    </location>
</feature>
<evidence type="ECO:0000313" key="2">
    <source>
        <dbReference type="EMBL" id="TWU16720.1"/>
    </source>
</evidence>
<dbReference type="InterPro" id="IPR001478">
    <property type="entry name" value="PDZ"/>
</dbReference>
<dbReference type="Gene3D" id="2.30.42.10">
    <property type="match status" value="1"/>
</dbReference>
<dbReference type="AlphaFoldDB" id="A0A5C6BWR2"/>
<dbReference type="Pfam" id="PF13180">
    <property type="entry name" value="PDZ_2"/>
    <property type="match status" value="1"/>
</dbReference>
<dbReference type="EMBL" id="SJPU01000002">
    <property type="protein sequence ID" value="TWU16720.1"/>
    <property type="molecule type" value="Genomic_DNA"/>
</dbReference>
<dbReference type="SUPFAM" id="SSF50156">
    <property type="entry name" value="PDZ domain-like"/>
    <property type="match status" value="1"/>
</dbReference>
<proteinExistence type="predicted"/>
<organism evidence="2 3">
    <name type="scientific">Allorhodopirellula heiligendammensis</name>
    <dbReference type="NCBI Taxonomy" id="2714739"/>
    <lineage>
        <taxon>Bacteria</taxon>
        <taxon>Pseudomonadati</taxon>
        <taxon>Planctomycetota</taxon>
        <taxon>Planctomycetia</taxon>
        <taxon>Pirellulales</taxon>
        <taxon>Pirellulaceae</taxon>
        <taxon>Allorhodopirellula</taxon>
    </lineage>
</organism>
<dbReference type="Proteomes" id="UP000319908">
    <property type="component" value="Unassembled WGS sequence"/>
</dbReference>
<reference evidence="2 3" key="1">
    <citation type="journal article" date="2020" name="Antonie Van Leeuwenhoek">
        <title>Rhodopirellula heiligendammensis sp. nov., Rhodopirellula pilleata sp. nov., and Rhodopirellula solitaria sp. nov. isolated from natural or artificial marine surfaces in Northern Germany and California, USA, and emended description of the genus Rhodopirellula.</title>
        <authorList>
            <person name="Kallscheuer N."/>
            <person name="Wiegand S."/>
            <person name="Jogler M."/>
            <person name="Boedeker C."/>
            <person name="Peeters S.H."/>
            <person name="Rast P."/>
            <person name="Heuer A."/>
            <person name="Jetten M.S.M."/>
            <person name="Rohde M."/>
            <person name="Jogler C."/>
        </authorList>
    </citation>
    <scope>NUCLEOTIDE SEQUENCE [LARGE SCALE GENOMIC DNA]</scope>
    <source>
        <strain evidence="2 3">Poly21</strain>
    </source>
</reference>
<accession>A0A5C6BWR2</accession>
<gene>
    <name evidence="2" type="ORF">Poly21_39260</name>
</gene>
<comment type="caution">
    <text evidence="2">The sequence shown here is derived from an EMBL/GenBank/DDBJ whole genome shotgun (WGS) entry which is preliminary data.</text>
</comment>
<protein>
    <submittedName>
        <fullName evidence="2">PDZ domain (Also known as DHR or GLGF)</fullName>
    </submittedName>
</protein>
<dbReference type="InterPro" id="IPR036034">
    <property type="entry name" value="PDZ_sf"/>
</dbReference>
<dbReference type="PROSITE" id="PS50106">
    <property type="entry name" value="PDZ"/>
    <property type="match status" value="1"/>
</dbReference>